<keyword evidence="3" id="KW-1185">Reference proteome</keyword>
<evidence type="ECO:0000256" key="1">
    <source>
        <dbReference type="SAM" id="MobiDB-lite"/>
    </source>
</evidence>
<name>A0ABS8K6X3_9BURK</name>
<reference evidence="2 3" key="1">
    <citation type="submission" date="2021-11" db="EMBL/GenBank/DDBJ databases">
        <authorList>
            <person name="Oh E.-T."/>
            <person name="Kim S.-B."/>
        </authorList>
    </citation>
    <scope>NUCLEOTIDE SEQUENCE [LARGE SCALE GENOMIC DNA]</scope>
    <source>
        <strain evidence="2 3">MMS20-SJTN17</strain>
    </source>
</reference>
<feature type="compositionally biased region" description="Basic and acidic residues" evidence="1">
    <location>
        <begin position="135"/>
        <end position="145"/>
    </location>
</feature>
<dbReference type="EMBL" id="JAJITC010000001">
    <property type="protein sequence ID" value="MCC8400459.1"/>
    <property type="molecule type" value="Genomic_DNA"/>
</dbReference>
<gene>
    <name evidence="2" type="ORF">LJ655_00890</name>
</gene>
<feature type="compositionally biased region" description="Polar residues" evidence="1">
    <location>
        <begin position="123"/>
        <end position="133"/>
    </location>
</feature>
<dbReference type="Proteomes" id="UP001430614">
    <property type="component" value="Unassembled WGS sequence"/>
</dbReference>
<protein>
    <submittedName>
        <fullName evidence="2">Uncharacterized protein</fullName>
    </submittedName>
</protein>
<evidence type="ECO:0000313" key="3">
    <source>
        <dbReference type="Proteomes" id="UP001430614"/>
    </source>
</evidence>
<dbReference type="RefSeq" id="WP_230559377.1">
    <property type="nucleotide sequence ID" value="NZ_JAJITC010000001.1"/>
</dbReference>
<proteinExistence type="predicted"/>
<comment type="caution">
    <text evidence="2">The sequence shown here is derived from an EMBL/GenBank/DDBJ whole genome shotgun (WGS) entry which is preliminary data.</text>
</comment>
<feature type="region of interest" description="Disordered" evidence="1">
    <location>
        <begin position="119"/>
        <end position="145"/>
    </location>
</feature>
<evidence type="ECO:0000313" key="2">
    <source>
        <dbReference type="EMBL" id="MCC8400459.1"/>
    </source>
</evidence>
<organism evidence="2 3">
    <name type="scientific">Paraburkholderia translucens</name>
    <dbReference type="NCBI Taxonomy" id="2886945"/>
    <lineage>
        <taxon>Bacteria</taxon>
        <taxon>Pseudomonadati</taxon>
        <taxon>Pseudomonadota</taxon>
        <taxon>Betaproteobacteria</taxon>
        <taxon>Burkholderiales</taxon>
        <taxon>Burkholderiaceae</taxon>
        <taxon>Paraburkholderia</taxon>
    </lineage>
</organism>
<sequence>MAVPKGVDHTLKHSPKIKAATWAKECFANAETTLVARANRHIAQVADRTASMQTLFKGSVMASTIHFSLRNDQMTDVTVNAWDDRTGQLVASNVPINMDESIGIDIAADSDDTGSSHWVFASSDGSVNSNGRQSGIHDGDVCTLG</sequence>
<accession>A0ABS8K6X3</accession>